<organism evidence="1">
    <name type="scientific">marine metagenome</name>
    <dbReference type="NCBI Taxonomy" id="408172"/>
    <lineage>
        <taxon>unclassified sequences</taxon>
        <taxon>metagenomes</taxon>
        <taxon>ecological metagenomes</taxon>
    </lineage>
</organism>
<name>A0A381SGS5_9ZZZZ</name>
<protein>
    <recommendedName>
        <fullName evidence="2">DUF4892 domain-containing protein</fullName>
    </recommendedName>
</protein>
<dbReference type="EMBL" id="UINC01003028">
    <property type="protein sequence ID" value="SVA02664.1"/>
    <property type="molecule type" value="Genomic_DNA"/>
</dbReference>
<dbReference type="Pfam" id="PF16234">
    <property type="entry name" value="DUF4892"/>
    <property type="match status" value="1"/>
</dbReference>
<dbReference type="AlphaFoldDB" id="A0A381SGS5"/>
<reference evidence="1" key="1">
    <citation type="submission" date="2018-05" db="EMBL/GenBank/DDBJ databases">
        <authorList>
            <person name="Lanie J.A."/>
            <person name="Ng W.-L."/>
            <person name="Kazmierczak K.M."/>
            <person name="Andrzejewski T.M."/>
            <person name="Davidsen T.M."/>
            <person name="Wayne K.J."/>
            <person name="Tettelin H."/>
            <person name="Glass J.I."/>
            <person name="Rusch D."/>
            <person name="Podicherti R."/>
            <person name="Tsui H.-C.T."/>
            <person name="Winkler M.E."/>
        </authorList>
    </citation>
    <scope>NUCLEOTIDE SEQUENCE</scope>
</reference>
<feature type="non-terminal residue" evidence="1">
    <location>
        <position position="1"/>
    </location>
</feature>
<dbReference type="InterPro" id="IPR032608">
    <property type="entry name" value="DUF4892"/>
</dbReference>
<gene>
    <name evidence="1" type="ORF">METZ01_LOCUS55518</name>
</gene>
<proteinExistence type="predicted"/>
<sequence length="290" mass="32554">VSTLANVDVPESFDVRGVDRFPRSWIVLFEATEESRPYEFIIGPVDKMGQEVRFEHAIRVEGEKIRVTYQIPPGFQLAEVLEHYEKQMRQTADKVLFRCHGPACGRSSIWANDVFGIRLMTAPNRNQYYLAATFTTDEQQSLVGVYLVERGNKRIYVHVEQVVTAAHFEFDGNRNFAERLAKRGFVRIDGIVPNGQGALDESQLEQLDVLAESLTSFVGQQVYVVCHLYGSLKVGKLLERSQECAELAAERIADVSGVITIPFGTGPMAPTQGSTESRLELVLPSRLRSE</sequence>
<evidence type="ECO:0000313" key="1">
    <source>
        <dbReference type="EMBL" id="SVA02664.1"/>
    </source>
</evidence>
<accession>A0A381SGS5</accession>
<evidence type="ECO:0008006" key="2">
    <source>
        <dbReference type="Google" id="ProtNLM"/>
    </source>
</evidence>